<organism evidence="2 3">
    <name type="scientific">Cardiocondyla obscurior</name>
    <dbReference type="NCBI Taxonomy" id="286306"/>
    <lineage>
        <taxon>Eukaryota</taxon>
        <taxon>Metazoa</taxon>
        <taxon>Ecdysozoa</taxon>
        <taxon>Arthropoda</taxon>
        <taxon>Hexapoda</taxon>
        <taxon>Insecta</taxon>
        <taxon>Pterygota</taxon>
        <taxon>Neoptera</taxon>
        <taxon>Endopterygota</taxon>
        <taxon>Hymenoptera</taxon>
        <taxon>Apocrita</taxon>
        <taxon>Aculeata</taxon>
        <taxon>Formicoidea</taxon>
        <taxon>Formicidae</taxon>
        <taxon>Myrmicinae</taxon>
        <taxon>Cardiocondyla</taxon>
    </lineage>
</organism>
<reference evidence="2 3" key="1">
    <citation type="submission" date="2023-03" db="EMBL/GenBank/DDBJ databases">
        <title>High recombination rates correlate with genetic variation in Cardiocondyla obscurior ants.</title>
        <authorList>
            <person name="Errbii M."/>
        </authorList>
    </citation>
    <scope>NUCLEOTIDE SEQUENCE [LARGE SCALE GENOMIC DNA]</scope>
    <source>
        <strain evidence="2">Alpha-2009</strain>
        <tissue evidence="2">Whole body</tissue>
    </source>
</reference>
<dbReference type="AlphaFoldDB" id="A0AAW2EJ42"/>
<comment type="caution">
    <text evidence="2">The sequence shown here is derived from an EMBL/GenBank/DDBJ whole genome shotgun (WGS) entry which is preliminary data.</text>
</comment>
<dbReference type="Proteomes" id="UP001430953">
    <property type="component" value="Unassembled WGS sequence"/>
</dbReference>
<keyword evidence="3" id="KW-1185">Reference proteome</keyword>
<evidence type="ECO:0000256" key="1">
    <source>
        <dbReference type="SAM" id="MobiDB-lite"/>
    </source>
</evidence>
<dbReference type="EMBL" id="JADYXP020000022">
    <property type="protein sequence ID" value="KAL0102386.1"/>
    <property type="molecule type" value="Genomic_DNA"/>
</dbReference>
<protein>
    <submittedName>
        <fullName evidence="2">Uncharacterized protein</fullName>
    </submittedName>
</protein>
<name>A0AAW2EJ42_9HYME</name>
<evidence type="ECO:0000313" key="2">
    <source>
        <dbReference type="EMBL" id="KAL0102386.1"/>
    </source>
</evidence>
<evidence type="ECO:0000313" key="3">
    <source>
        <dbReference type="Proteomes" id="UP001430953"/>
    </source>
</evidence>
<sequence>MRVSPASKFYIIQPTKLRIQEALALEHLPRKRSILPNIKTPECLHENFGSYSDRGYPAKEIVQPRDNRQDGPLCLRERLVENDVEAKDVLSEIGPNAIKRQAGLAVVSKTKHHSCQKERRRRQFVSEGQRRPRETESPPHLLSIEIRATQDTTCMASRL</sequence>
<accession>A0AAW2EJ42</accession>
<proteinExistence type="predicted"/>
<feature type="compositionally biased region" description="Basic residues" evidence="1">
    <location>
        <begin position="109"/>
        <end position="123"/>
    </location>
</feature>
<feature type="region of interest" description="Disordered" evidence="1">
    <location>
        <begin position="108"/>
        <end position="139"/>
    </location>
</feature>
<gene>
    <name evidence="2" type="ORF">PUN28_017963</name>
</gene>
<feature type="compositionally biased region" description="Basic and acidic residues" evidence="1">
    <location>
        <begin position="128"/>
        <end position="137"/>
    </location>
</feature>